<keyword evidence="6" id="KW-1185">Reference proteome</keyword>
<feature type="domain" description="HTH luxR-type" evidence="4">
    <location>
        <begin position="813"/>
        <end position="878"/>
    </location>
</feature>
<dbReference type="CDD" id="cd06170">
    <property type="entry name" value="LuxR_C_like"/>
    <property type="match status" value="1"/>
</dbReference>
<evidence type="ECO:0000256" key="3">
    <source>
        <dbReference type="ARBA" id="ARBA00023163"/>
    </source>
</evidence>
<proteinExistence type="predicted"/>
<dbReference type="Gene3D" id="1.10.10.10">
    <property type="entry name" value="Winged helix-like DNA-binding domain superfamily/Winged helix DNA-binding domain"/>
    <property type="match status" value="1"/>
</dbReference>
<sequence length="881" mass="100662">MQKFLIPIKPNNFISRVQLLAKINKSVSKHSQMAFVKAPGGYGKTYLMTDFADEIIQSGGKVVWFTFSVDDNTAEYFFVSLLNELKKQAIIAENIFYDENISFLRFINRLFEQLDTFNEDLYFLFDDVHCINNSVVIDFLQQVSLHSPRNIKAILASRFDPPFNIAKALLANTVIKVNQADLSFSSDEVKEISKQSSLNNLTENEIDLVLERTGGWPAIVSTSVSVDDWRVKSPNWDDEFSNANVNLAEYFYQEILASLSSEEKDDLISLTISEYLCNDLIEALILKKDFFAKISDVIPLIRLNDPLLAKSLQWFSIHPLMREYLKSQLVESKTIDLIVLEERAAKWFLGQKVYIEATEHYVKAKLYDEAVNLITNYGIDILSSGNFPRFKSLIKQFPYDVVMSNPYVLVLVGWSYALSYQHRNAKNVIDMMEKMVLKNPQLNESFNSLIIALKCAIGLFSDHLLEHETDVRSELANSPLNIPYAENSLRAELSLICLHTNDFETLRSLVNEGHFFTEDGSLFYSTLIIRFTEAMMEFSLANFDKCIAVCDDIDKFISTKAHDSQLHFVVHTIRGMSAYVTGDLESARACFLKSDNIISYIADPTILIWYYPLKLQILTDLGEQEQKEVCIEQFMELMKSRNLTLTKIPLIYEVIEHNLELGNRDDALGLYQSFKEEFSGIGQQSSHLLFNEALIDALVLTDKAQFSQVKEILHGQIKYFEDNGRTVQQVRTLIFLVNTYIKTEEVSLAKVTLKKVIAIASSKQLIQFFARLSSVAIGYLQDWSATELSPLRKEFLITICERFEGKDSDQTFNAHSFEQLTVKEQNVMELLGQGYSNQQIADELYLSINTVKSHLKVAYKKLGVSNRIQAVKLFTKINFSG</sequence>
<dbReference type="Pfam" id="PF00196">
    <property type="entry name" value="GerE"/>
    <property type="match status" value="1"/>
</dbReference>
<dbReference type="EMBL" id="CP134145">
    <property type="protein sequence ID" value="WNC73887.1"/>
    <property type="molecule type" value="Genomic_DNA"/>
</dbReference>
<dbReference type="InterPro" id="IPR016032">
    <property type="entry name" value="Sig_transdc_resp-reg_C-effctor"/>
</dbReference>
<dbReference type="Gene3D" id="1.25.40.10">
    <property type="entry name" value="Tetratricopeptide repeat domain"/>
    <property type="match status" value="1"/>
</dbReference>
<dbReference type="PRINTS" id="PR00038">
    <property type="entry name" value="HTHLUXR"/>
</dbReference>
<organism evidence="5 6">
    <name type="scientific">Thalassotalea psychrophila</name>
    <dbReference type="NCBI Taxonomy" id="3065647"/>
    <lineage>
        <taxon>Bacteria</taxon>
        <taxon>Pseudomonadati</taxon>
        <taxon>Pseudomonadota</taxon>
        <taxon>Gammaproteobacteria</taxon>
        <taxon>Alteromonadales</taxon>
        <taxon>Colwelliaceae</taxon>
        <taxon>Thalassotalea</taxon>
    </lineage>
</organism>
<dbReference type="Gene3D" id="3.40.50.300">
    <property type="entry name" value="P-loop containing nucleotide triphosphate hydrolases"/>
    <property type="match status" value="1"/>
</dbReference>
<gene>
    <name evidence="5" type="ORF">RGQ13_07810</name>
</gene>
<protein>
    <submittedName>
        <fullName evidence="5">LuxR C-terminal-related transcriptional regulator</fullName>
    </submittedName>
</protein>
<dbReference type="SUPFAM" id="SSF52540">
    <property type="entry name" value="P-loop containing nucleoside triphosphate hydrolases"/>
    <property type="match status" value="1"/>
</dbReference>
<evidence type="ECO:0000313" key="5">
    <source>
        <dbReference type="EMBL" id="WNC73887.1"/>
    </source>
</evidence>
<dbReference type="InterPro" id="IPR011990">
    <property type="entry name" value="TPR-like_helical_dom_sf"/>
</dbReference>
<name>A0ABY9TYG1_9GAMM</name>
<dbReference type="PROSITE" id="PS50043">
    <property type="entry name" value="HTH_LUXR_2"/>
    <property type="match status" value="1"/>
</dbReference>
<reference evidence="6" key="1">
    <citation type="submission" date="2023-09" db="EMBL/GenBank/DDBJ databases">
        <authorList>
            <person name="Li S."/>
            <person name="Li X."/>
            <person name="Zhang C."/>
            <person name="Zhao Z."/>
        </authorList>
    </citation>
    <scope>NUCLEOTIDE SEQUENCE [LARGE SCALE GENOMIC DNA]</scope>
    <source>
        <strain evidence="6">SQ149</strain>
    </source>
</reference>
<evidence type="ECO:0000313" key="6">
    <source>
        <dbReference type="Proteomes" id="UP001258994"/>
    </source>
</evidence>
<dbReference type="InterPro" id="IPR027417">
    <property type="entry name" value="P-loop_NTPase"/>
</dbReference>
<keyword evidence="3" id="KW-0804">Transcription</keyword>
<keyword evidence="2" id="KW-0238">DNA-binding</keyword>
<dbReference type="SUPFAM" id="SSF46894">
    <property type="entry name" value="C-terminal effector domain of the bipartite response regulators"/>
    <property type="match status" value="1"/>
</dbReference>
<keyword evidence="1" id="KW-0805">Transcription regulation</keyword>
<dbReference type="PANTHER" id="PTHR44688">
    <property type="entry name" value="DNA-BINDING TRANSCRIPTIONAL ACTIVATOR DEVR_DOSR"/>
    <property type="match status" value="1"/>
</dbReference>
<evidence type="ECO:0000259" key="4">
    <source>
        <dbReference type="PROSITE" id="PS50043"/>
    </source>
</evidence>
<dbReference type="SMART" id="SM00421">
    <property type="entry name" value="HTH_LUXR"/>
    <property type="match status" value="1"/>
</dbReference>
<dbReference type="InterPro" id="IPR000792">
    <property type="entry name" value="Tscrpt_reg_LuxR_C"/>
</dbReference>
<evidence type="ECO:0000256" key="2">
    <source>
        <dbReference type="ARBA" id="ARBA00023125"/>
    </source>
</evidence>
<dbReference type="RefSeq" id="WP_348392997.1">
    <property type="nucleotide sequence ID" value="NZ_CP134145.1"/>
</dbReference>
<dbReference type="Proteomes" id="UP001258994">
    <property type="component" value="Chromosome"/>
</dbReference>
<accession>A0ABY9TYG1</accession>
<evidence type="ECO:0000256" key="1">
    <source>
        <dbReference type="ARBA" id="ARBA00023015"/>
    </source>
</evidence>
<dbReference type="PANTHER" id="PTHR44688:SF16">
    <property type="entry name" value="DNA-BINDING TRANSCRIPTIONAL ACTIVATOR DEVR_DOSR"/>
    <property type="match status" value="1"/>
</dbReference>
<dbReference type="InterPro" id="IPR036388">
    <property type="entry name" value="WH-like_DNA-bd_sf"/>
</dbReference>